<dbReference type="Pfam" id="PF02812">
    <property type="entry name" value="ELFV_dehydrog_N"/>
    <property type="match status" value="1"/>
</dbReference>
<keyword evidence="3" id="KW-0520">NAD</keyword>
<dbReference type="SUPFAM" id="SSF51735">
    <property type="entry name" value="NAD(P)-binding Rossmann-fold domains"/>
    <property type="match status" value="1"/>
</dbReference>
<accession>A0ABQ6HMZ6</accession>
<evidence type="ECO:0000313" key="7">
    <source>
        <dbReference type="EMBL" id="GMA19692.1"/>
    </source>
</evidence>
<evidence type="ECO:0000259" key="6">
    <source>
        <dbReference type="SMART" id="SM00839"/>
    </source>
</evidence>
<name>A0ABQ6HMZ6_9MICO</name>
<dbReference type="InterPro" id="IPR006097">
    <property type="entry name" value="Glu/Leu/Phe/Val/Trp_DH_dimer"/>
</dbReference>
<keyword evidence="8" id="KW-1185">Reference proteome</keyword>
<dbReference type="InterPro" id="IPR036291">
    <property type="entry name" value="NAD(P)-bd_dom_sf"/>
</dbReference>
<organism evidence="7 8">
    <name type="scientific">Arsenicicoccus piscis</name>
    <dbReference type="NCBI Taxonomy" id="673954"/>
    <lineage>
        <taxon>Bacteria</taxon>
        <taxon>Bacillati</taxon>
        <taxon>Actinomycetota</taxon>
        <taxon>Actinomycetes</taxon>
        <taxon>Micrococcales</taxon>
        <taxon>Intrasporangiaceae</taxon>
        <taxon>Arsenicicoccus</taxon>
    </lineage>
</organism>
<protein>
    <submittedName>
        <fullName evidence="7">Leucine dehydrogenase</fullName>
    </submittedName>
</protein>
<evidence type="ECO:0000313" key="8">
    <source>
        <dbReference type="Proteomes" id="UP001157109"/>
    </source>
</evidence>
<evidence type="ECO:0000256" key="2">
    <source>
        <dbReference type="ARBA" id="ARBA00023002"/>
    </source>
</evidence>
<dbReference type="Pfam" id="PF00208">
    <property type="entry name" value="ELFV_dehydrog"/>
    <property type="match status" value="1"/>
</dbReference>
<dbReference type="InterPro" id="IPR006096">
    <property type="entry name" value="Glu/Leu/Phe/Val/Trp_DH_C"/>
</dbReference>
<feature type="domain" description="Glutamate/phenylalanine/leucine/valine/L-tryptophan dehydrogenase C-terminal" evidence="6">
    <location>
        <begin position="111"/>
        <end position="329"/>
    </location>
</feature>
<dbReference type="Gene3D" id="3.40.50.10860">
    <property type="entry name" value="Leucine Dehydrogenase, chain A, domain 1"/>
    <property type="match status" value="1"/>
</dbReference>
<dbReference type="PRINTS" id="PR00082">
    <property type="entry name" value="GLFDHDRGNASE"/>
</dbReference>
<reference evidence="8" key="1">
    <citation type="journal article" date="2019" name="Int. J. Syst. Evol. Microbiol.">
        <title>The Global Catalogue of Microorganisms (GCM) 10K type strain sequencing project: providing services to taxonomists for standard genome sequencing and annotation.</title>
        <authorList>
            <consortium name="The Broad Institute Genomics Platform"/>
            <consortium name="The Broad Institute Genome Sequencing Center for Infectious Disease"/>
            <person name="Wu L."/>
            <person name="Ma J."/>
        </authorList>
    </citation>
    <scope>NUCLEOTIDE SEQUENCE [LARGE SCALE GENOMIC DNA]</scope>
    <source>
        <strain evidence="8">NBRC 105830</strain>
    </source>
</reference>
<dbReference type="PANTHER" id="PTHR42722:SF1">
    <property type="entry name" value="VALINE DEHYDROGENASE"/>
    <property type="match status" value="1"/>
</dbReference>
<dbReference type="Proteomes" id="UP001157109">
    <property type="component" value="Unassembled WGS sequence"/>
</dbReference>
<evidence type="ECO:0000256" key="5">
    <source>
        <dbReference type="SAM" id="MobiDB-lite"/>
    </source>
</evidence>
<keyword evidence="2 4" id="KW-0560">Oxidoreductase</keyword>
<comment type="similarity">
    <text evidence="1 4">Belongs to the Glu/Leu/Phe/Val dehydrogenases family.</text>
</comment>
<dbReference type="EMBL" id="BSUJ01000001">
    <property type="protein sequence ID" value="GMA19692.1"/>
    <property type="molecule type" value="Genomic_DNA"/>
</dbReference>
<dbReference type="PANTHER" id="PTHR42722">
    <property type="entry name" value="LEUCINE DEHYDROGENASE"/>
    <property type="match status" value="1"/>
</dbReference>
<evidence type="ECO:0000256" key="1">
    <source>
        <dbReference type="ARBA" id="ARBA00006382"/>
    </source>
</evidence>
<proteinExistence type="inferred from homology"/>
<dbReference type="SMART" id="SM00839">
    <property type="entry name" value="ELFV_dehydrog"/>
    <property type="match status" value="1"/>
</dbReference>
<evidence type="ECO:0000256" key="4">
    <source>
        <dbReference type="RuleBase" id="RU004417"/>
    </source>
</evidence>
<gene>
    <name evidence="7" type="ORF">GCM10025862_17130</name>
</gene>
<dbReference type="InterPro" id="IPR016211">
    <property type="entry name" value="Glu/Phe/Leu/Val/Trp_DH_bac/arc"/>
</dbReference>
<feature type="region of interest" description="Disordered" evidence="5">
    <location>
        <begin position="308"/>
        <end position="330"/>
    </location>
</feature>
<dbReference type="InterPro" id="IPR046346">
    <property type="entry name" value="Aminoacid_DH-like_N_sf"/>
</dbReference>
<dbReference type="InterPro" id="IPR006095">
    <property type="entry name" value="Glu/Leu/Phe/Val/Trp_DH"/>
</dbReference>
<dbReference type="Gene3D" id="3.40.50.720">
    <property type="entry name" value="NAD(P)-binding Rossmann-like Domain"/>
    <property type="match status" value="1"/>
</dbReference>
<dbReference type="SUPFAM" id="SSF53223">
    <property type="entry name" value="Aminoacid dehydrogenase-like, N-terminal domain"/>
    <property type="match status" value="1"/>
</dbReference>
<comment type="caution">
    <text evidence="7">The sequence shown here is derived from an EMBL/GenBank/DDBJ whole genome shotgun (WGS) entry which is preliminary data.</text>
</comment>
<sequence>MDDTTLGPGFGGVRFKAYPSTAAAVEEAQRLAAAMTLKHALAELPYGGAKSVIIDDGLHRDGSDRQALVARFGSFVARLGGLYIPGVDMGTTLADMTLIAQQGAKVYCAEHDPAPWTARGTYVALQAGAAHVYGSHDSHDSQSSDGANAVAGLRVSVQGVGSVGAALARLLAAAGAHLIVSDVDSGRARQVAAEVGGEVVDPAQAPFVDCDVFAPCAVSRVITTDGVERLRCRVVAGAANDPLDSPEVAEALRRRGVTVVPDYVANAGGVIHEHARAMGWPEAQLEDAVDAIGPRVAEILRAADQAQEPPLVTAARRGRDRLRQSGSRGS</sequence>
<dbReference type="PIRSF" id="PIRSF000188">
    <property type="entry name" value="Phe_leu_dh"/>
    <property type="match status" value="1"/>
</dbReference>
<evidence type="ECO:0000256" key="3">
    <source>
        <dbReference type="ARBA" id="ARBA00023027"/>
    </source>
</evidence>